<proteinExistence type="predicted"/>
<reference evidence="1 2" key="1">
    <citation type="submission" date="2017-04" db="EMBL/GenBank/DDBJ databases">
        <title>Novel microbial lineages endemic to geothermal iron-oxide mats fill important gaps in the evolutionary history of Archaea.</title>
        <authorList>
            <person name="Jay Z.J."/>
            <person name="Beam J.P."/>
            <person name="Dlakic M."/>
            <person name="Rusch D.B."/>
            <person name="Kozubal M.A."/>
            <person name="Inskeep W.P."/>
        </authorList>
    </citation>
    <scope>NUCLEOTIDE SEQUENCE [LARGE SCALE GENOMIC DNA]</scope>
    <source>
        <strain evidence="1">OSP_D</strain>
    </source>
</reference>
<comment type="caution">
    <text evidence="1">The sequence shown here is derived from an EMBL/GenBank/DDBJ whole genome shotgun (WGS) entry which is preliminary data.</text>
</comment>
<dbReference type="EMBL" id="NEXC01000099">
    <property type="protein sequence ID" value="PSN82120.1"/>
    <property type="molecule type" value="Genomic_DNA"/>
</dbReference>
<organism evidence="1 2">
    <name type="scientific">Candidatus Marsarchaeota G1 archaeon OSP_D</name>
    <dbReference type="NCBI Taxonomy" id="1978155"/>
    <lineage>
        <taxon>Archaea</taxon>
        <taxon>Candidatus Marsarchaeota</taxon>
        <taxon>Candidatus Marsarchaeota group 1</taxon>
    </lineage>
</organism>
<dbReference type="Proteomes" id="UP000240880">
    <property type="component" value="Unassembled WGS sequence"/>
</dbReference>
<protein>
    <submittedName>
        <fullName evidence="1">Uncharacterized protein</fullName>
    </submittedName>
</protein>
<accession>A0A2R6A6V9</accession>
<dbReference type="AlphaFoldDB" id="A0A2R6A6V9"/>
<evidence type="ECO:0000313" key="2">
    <source>
        <dbReference type="Proteomes" id="UP000240880"/>
    </source>
</evidence>
<name>A0A2R6A6V9_9ARCH</name>
<evidence type="ECO:0000313" key="1">
    <source>
        <dbReference type="EMBL" id="PSN82120.1"/>
    </source>
</evidence>
<sequence length="184" mass="21512">MSYEDHSPSAPVLTPREYELIHGRRPFYDTRIITSGNDGEFWRELNSFFTDLTEIEKEIIVRDAKKVYGSLPVKLAVSLYAHGYPVEKILLYLKRKGIEMTAHRLYSLCYQNGLKKVRRSKIVPFEKVLPEDLLESSKDIQDALKKDYYEEYAKALQDPSFMGKKSLTIARLVMKQVLKRWKMA</sequence>
<gene>
    <name evidence="1" type="ORF">B9Q01_08925</name>
</gene>